<name>I2BC48_SHIBC</name>
<accession>K6UU60</accession>
<dbReference type="SUPFAM" id="SSF46785">
    <property type="entry name" value="Winged helix' DNA-binding domain"/>
    <property type="match status" value="1"/>
</dbReference>
<keyword evidence="2" id="KW-1185">Reference proteome</keyword>
<dbReference type="Proteomes" id="UP000001955">
    <property type="component" value="Chromosome"/>
</dbReference>
<protein>
    <submittedName>
        <fullName evidence="1">Putative transcriptional regulator</fullName>
    </submittedName>
</protein>
<dbReference type="CDD" id="cd00090">
    <property type="entry name" value="HTH_ARSR"/>
    <property type="match status" value="1"/>
</dbReference>
<dbReference type="eggNOG" id="COG4190">
    <property type="taxonomic scope" value="Bacteria"/>
</dbReference>
<accession>I2BC48</accession>
<dbReference type="OrthoDB" id="8449527at2"/>
<gene>
    <name evidence="1" type="ordered locus">EBL_c30320</name>
</gene>
<evidence type="ECO:0000313" key="2">
    <source>
        <dbReference type="Proteomes" id="UP000001955"/>
    </source>
</evidence>
<dbReference type="PATRIC" id="fig|630626.3.peg.2948"/>
<dbReference type="GO" id="GO:0006355">
    <property type="term" value="P:regulation of DNA-templated transcription"/>
    <property type="evidence" value="ECO:0007669"/>
    <property type="project" value="UniProtKB-ARBA"/>
</dbReference>
<dbReference type="AlphaFoldDB" id="I2BC48"/>
<evidence type="ECO:0000313" key="1">
    <source>
        <dbReference type="EMBL" id="AFJ48102.1"/>
    </source>
</evidence>
<dbReference type="InterPro" id="IPR036388">
    <property type="entry name" value="WH-like_DNA-bd_sf"/>
</dbReference>
<dbReference type="KEGG" id="ebt:EBL_c30320"/>
<dbReference type="Gene3D" id="1.10.10.10">
    <property type="entry name" value="Winged helix-like DNA-binding domain superfamily/Winged helix DNA-binding domain"/>
    <property type="match status" value="1"/>
</dbReference>
<sequence>MKALLGVISEQNLRARMLDIATGKYHPAPGEPKIWFASLNAIGQILSNDNIILLRLMARENPATISELARLAGRHVSNLSTTLKTLEGHGLVELVRKGNTVQPIARYTDFEIQVESDWLLSPSVA</sequence>
<reference evidence="1 2" key="1">
    <citation type="journal article" date="2012" name="J. Bacteriol.">
        <title>Complete genome sequence of the B12-producing Shimwellia blattae strain DSM 4481, isolated from a cockroach.</title>
        <authorList>
            <person name="Brzuszkiewicz E."/>
            <person name="Waschkowitz T."/>
            <person name="Wiezer A."/>
            <person name="Daniel R."/>
        </authorList>
    </citation>
    <scope>NUCLEOTIDE SEQUENCE [LARGE SCALE GENOMIC DNA]</scope>
    <source>
        <strain evidence="2">ATCC 29907 / DSM 4481 / JCM 1650 / NBRC 105725 / CDC 9005-74</strain>
    </source>
</reference>
<organism evidence="1 2">
    <name type="scientific">Shimwellia blattae (strain ATCC 29907 / DSM 4481 / JCM 1650 / NBRC 105725 / CDC 9005-74)</name>
    <name type="common">Escherichia blattae</name>
    <dbReference type="NCBI Taxonomy" id="630626"/>
    <lineage>
        <taxon>Bacteria</taxon>
        <taxon>Pseudomonadati</taxon>
        <taxon>Pseudomonadota</taxon>
        <taxon>Gammaproteobacteria</taxon>
        <taxon>Enterobacterales</taxon>
        <taxon>Enterobacteriaceae</taxon>
        <taxon>Shimwellia</taxon>
    </lineage>
</organism>
<dbReference type="RefSeq" id="WP_002442852.1">
    <property type="nucleotide sequence ID" value="NC_017910.1"/>
</dbReference>
<dbReference type="HOGENOM" id="CLU_130787_2_0_6"/>
<dbReference type="Pfam" id="PF25212">
    <property type="entry name" value="HVO_A0114"/>
    <property type="match status" value="1"/>
</dbReference>
<dbReference type="STRING" id="630626.EBL_c30320"/>
<dbReference type="InterPro" id="IPR011991">
    <property type="entry name" value="ArsR-like_HTH"/>
</dbReference>
<dbReference type="InterPro" id="IPR036390">
    <property type="entry name" value="WH_DNA-bd_sf"/>
</dbReference>
<proteinExistence type="predicted"/>
<dbReference type="EMBL" id="CP001560">
    <property type="protein sequence ID" value="AFJ48102.1"/>
    <property type="molecule type" value="Genomic_DNA"/>
</dbReference>